<gene>
    <name evidence="7" type="primary">LOC111290818</name>
</gene>
<evidence type="ECO:0000256" key="4">
    <source>
        <dbReference type="ARBA" id="ARBA00023180"/>
    </source>
</evidence>
<dbReference type="SUPFAM" id="SSF52266">
    <property type="entry name" value="SGNH hydrolase"/>
    <property type="match status" value="1"/>
</dbReference>
<dbReference type="Gene3D" id="3.40.50.1110">
    <property type="entry name" value="SGNH hydrolase"/>
    <property type="match status" value="1"/>
</dbReference>
<dbReference type="GeneID" id="111290818"/>
<evidence type="ECO:0000256" key="5">
    <source>
        <dbReference type="SAM" id="SignalP"/>
    </source>
</evidence>
<dbReference type="GO" id="GO:0016788">
    <property type="term" value="F:hydrolase activity, acting on ester bonds"/>
    <property type="evidence" value="ECO:0007669"/>
    <property type="project" value="InterPro"/>
</dbReference>
<evidence type="ECO:0000256" key="3">
    <source>
        <dbReference type="ARBA" id="ARBA00022801"/>
    </source>
</evidence>
<keyword evidence="4" id="KW-0325">Glycoprotein</keyword>
<organism evidence="6 7">
    <name type="scientific">Durio zibethinus</name>
    <name type="common">Durian</name>
    <dbReference type="NCBI Taxonomy" id="66656"/>
    <lineage>
        <taxon>Eukaryota</taxon>
        <taxon>Viridiplantae</taxon>
        <taxon>Streptophyta</taxon>
        <taxon>Embryophyta</taxon>
        <taxon>Tracheophyta</taxon>
        <taxon>Spermatophyta</taxon>
        <taxon>Magnoliopsida</taxon>
        <taxon>eudicotyledons</taxon>
        <taxon>Gunneridae</taxon>
        <taxon>Pentapetalae</taxon>
        <taxon>rosids</taxon>
        <taxon>malvids</taxon>
        <taxon>Malvales</taxon>
        <taxon>Malvaceae</taxon>
        <taxon>Helicteroideae</taxon>
        <taxon>Durio</taxon>
    </lineage>
</organism>
<sequence>MATLFSTHSSLHNILMTVTMIILLSFSMPSASAFAIAETNQRPFKKIYAFGDSFTDTGNTDSLSGPNGFVHVSNPPYGTTFFHHPTNRYSDGRLVIDFVAQSLFLPFLPPYRKSKGNTTYGVNFAVAGSTAINHAFFVKNNLSLDITLESIQTQMIWFDEYLESQGCKGPESRPECKASFDDALFWVGEIGLNDYAYTLGSTVSDDTIRKLAIYSFTEFLQSLLKKGAKYVVVQSLPTTGCLPLPMTLASSEDRDGIGCVKSVNNQSYAHNLVLQTKLSDLRKRFPQAVIVYADYWNAHRTVMKNPEKYGFKESFKACCGTGDPYNFDVFNTCGSPSVTACLNPSQYINWDGVHLTEAMYKVVADMFLDGNLSNPPFKSVLQRKQQKP</sequence>
<dbReference type="OrthoDB" id="1600564at2759"/>
<name>A0A6P5YD96_DURZI</name>
<dbReference type="Pfam" id="PF00657">
    <property type="entry name" value="Lipase_GDSL"/>
    <property type="match status" value="1"/>
</dbReference>
<comment type="similarity">
    <text evidence="1">Belongs to the 'GDSL' lipolytic enzyme family.</text>
</comment>
<dbReference type="KEGG" id="dzi:111290818"/>
<evidence type="ECO:0000313" key="6">
    <source>
        <dbReference type="Proteomes" id="UP000515121"/>
    </source>
</evidence>
<reference evidence="7" key="1">
    <citation type="submission" date="2025-08" db="UniProtKB">
        <authorList>
            <consortium name="RefSeq"/>
        </authorList>
    </citation>
    <scope>IDENTIFICATION</scope>
    <source>
        <tissue evidence="7">Fruit stalk</tissue>
    </source>
</reference>
<evidence type="ECO:0000256" key="1">
    <source>
        <dbReference type="ARBA" id="ARBA00008668"/>
    </source>
</evidence>
<accession>A0A6P5YD96</accession>
<proteinExistence type="inferred from homology"/>
<keyword evidence="6" id="KW-1185">Reference proteome</keyword>
<dbReference type="PANTHER" id="PTHR22835">
    <property type="entry name" value="ZINC FINGER FYVE DOMAIN CONTAINING PROTEIN"/>
    <property type="match status" value="1"/>
</dbReference>
<feature type="signal peptide" evidence="5">
    <location>
        <begin position="1"/>
        <end position="33"/>
    </location>
</feature>
<dbReference type="CDD" id="cd01837">
    <property type="entry name" value="SGNH_plant_lipase_like"/>
    <property type="match status" value="1"/>
</dbReference>
<protein>
    <submittedName>
        <fullName evidence="7">GDSL esterase/lipase At3g48460</fullName>
    </submittedName>
</protein>
<evidence type="ECO:0000313" key="7">
    <source>
        <dbReference type="RefSeq" id="XP_022738036.1"/>
    </source>
</evidence>
<keyword evidence="3" id="KW-0378">Hydrolase</keyword>
<dbReference type="InterPro" id="IPR035669">
    <property type="entry name" value="SGNH_plant_lipase-like"/>
</dbReference>
<evidence type="ECO:0000256" key="2">
    <source>
        <dbReference type="ARBA" id="ARBA00022729"/>
    </source>
</evidence>
<dbReference type="InterPro" id="IPR001087">
    <property type="entry name" value="GDSL"/>
</dbReference>
<keyword evidence="2 5" id="KW-0732">Signal</keyword>
<feature type="chain" id="PRO_5028219193" evidence="5">
    <location>
        <begin position="34"/>
        <end position="388"/>
    </location>
</feature>
<dbReference type="Proteomes" id="UP000515121">
    <property type="component" value="Unplaced"/>
</dbReference>
<dbReference type="InterPro" id="IPR036514">
    <property type="entry name" value="SGNH_hydro_sf"/>
</dbReference>
<dbReference type="AlphaFoldDB" id="A0A6P5YD96"/>
<dbReference type="RefSeq" id="XP_022738036.1">
    <property type="nucleotide sequence ID" value="XM_022882301.1"/>
</dbReference>
<dbReference type="PANTHER" id="PTHR22835:SF557">
    <property type="entry name" value="LIPASE_HYDROLASE FAMILY PROTEIN, PUTATIVE, EXPRESSED-RELATED"/>
    <property type="match status" value="1"/>
</dbReference>